<dbReference type="Proteomes" id="UP000243688">
    <property type="component" value="Unassembled WGS sequence"/>
</dbReference>
<dbReference type="SUPFAM" id="SSF53383">
    <property type="entry name" value="PLP-dependent transferases"/>
    <property type="match status" value="1"/>
</dbReference>
<comment type="caution">
    <text evidence="1">The sequence shown here is derived from an EMBL/GenBank/DDBJ whole genome shotgun (WGS) entry which is preliminary data.</text>
</comment>
<evidence type="ECO:0000313" key="1">
    <source>
        <dbReference type="EMBL" id="PDO11785.1"/>
    </source>
</evidence>
<reference evidence="1 2" key="1">
    <citation type="submission" date="2016-12" db="EMBL/GenBank/DDBJ databases">
        <title>Candidatus Reconcilibacillus cellulovorans genome.</title>
        <authorList>
            <person name="Kolinko S."/>
            <person name="Wu Y.-W."/>
            <person name="Tachea F."/>
            <person name="Denzel E."/>
            <person name="Hiras J."/>
            <person name="Baecker N."/>
            <person name="Chan L.J."/>
            <person name="Eichorst S.A."/>
            <person name="Frey D."/>
            <person name="Adams P.D."/>
            <person name="Pray T."/>
            <person name="Tanjore D."/>
            <person name="Petzold C.J."/>
            <person name="Gladden J.M."/>
            <person name="Simmons B.A."/>
            <person name="Singer S.W."/>
        </authorList>
    </citation>
    <scope>NUCLEOTIDE SEQUENCE [LARGE SCALE GENOMIC DNA]</scope>
    <source>
        <strain evidence="1">JTherm</strain>
    </source>
</reference>
<proteinExistence type="predicted"/>
<evidence type="ECO:0008006" key="3">
    <source>
        <dbReference type="Google" id="ProtNLM"/>
    </source>
</evidence>
<dbReference type="EMBL" id="MOXJ01000001">
    <property type="protein sequence ID" value="PDO11785.1"/>
    <property type="molecule type" value="Genomic_DNA"/>
</dbReference>
<evidence type="ECO:0000313" key="2">
    <source>
        <dbReference type="Proteomes" id="UP000243688"/>
    </source>
</evidence>
<name>A0A2A6E459_9BACL</name>
<dbReference type="PANTHER" id="PTHR46658">
    <property type="entry name" value="CYS OR MET METABOLISM PYRIDOXAL-PHOSPHATE-DEPENDENT ENZYME"/>
    <property type="match status" value="1"/>
</dbReference>
<dbReference type="InterPro" id="IPR009651">
    <property type="entry name" value="Met_g_lyase_put"/>
</dbReference>
<dbReference type="InterPro" id="IPR015424">
    <property type="entry name" value="PyrdxlP-dep_Trfase"/>
</dbReference>
<gene>
    <name evidence="1" type="ORF">BLM47_00345</name>
</gene>
<dbReference type="AlphaFoldDB" id="A0A2A6E459"/>
<accession>A0A2A6E459</accession>
<sequence>MRFSAKLLQAADEVERQIDGRLREIDLLAEQNQWKVIEAFRRHRVSSFHFAGSTGYGYHDAGRETLDRVFADVVGAEAAIVRPQIVSGTHAIAVALFGVLRPGDELVSVGPPYDTLRTVLAGGPGTGSLADWGIRYAEVPLDAAGRPDWAALRRVLTPKTKVVALQRSRGYGRRSPLSVRELGEIADFVHGVQRDAVVFVDNCYGEFTEPTEPTEAGADLMAGSLIKNPGGGLAPTGGYIAGKAHWVRQAAERLTVPGVGGEVGPTLDLMRSLFQGLYFAPHCVGQALKGAVFAAALCERLGLETSPRWDEPRTDLIQAIRLPDAEALVAFVRGIQEAGAVDSHVAPEPEPMPGYRDAVVMAAGTFVQGATLELSADAPLREPYEVYFQGGLTYAHAKLGILTALQRLMDEGRINVPL</sequence>
<dbReference type="Pfam" id="PF06838">
    <property type="entry name" value="Met_gamma_lyase"/>
    <property type="match status" value="1"/>
</dbReference>
<dbReference type="Gene3D" id="3.90.1150.60">
    <property type="entry name" value="Methioning gamme-lyase, C-terminal domain"/>
    <property type="match status" value="1"/>
</dbReference>
<dbReference type="InterPro" id="IPR015421">
    <property type="entry name" value="PyrdxlP-dep_Trfase_major"/>
</dbReference>
<organism evidence="1 2">
    <name type="scientific">Candidatus Reconcilbacillus cellulovorans</name>
    <dbReference type="NCBI Taxonomy" id="1906605"/>
    <lineage>
        <taxon>Bacteria</taxon>
        <taxon>Bacillati</taxon>
        <taxon>Bacillota</taxon>
        <taxon>Bacilli</taxon>
        <taxon>Bacillales</taxon>
        <taxon>Paenibacillaceae</taxon>
        <taxon>Candidatus Reconcilbacillus</taxon>
    </lineage>
</organism>
<dbReference type="PANTHER" id="PTHR46658:SF1">
    <property type="entry name" value="CYS OR MET METABOLISM PYRIDOXAL-PHOSPHATE-DEPENDENT ENZYME"/>
    <property type="match status" value="1"/>
</dbReference>
<dbReference type="Gene3D" id="3.40.640.10">
    <property type="entry name" value="Type I PLP-dependent aspartate aminotransferase-like (Major domain)"/>
    <property type="match status" value="1"/>
</dbReference>
<protein>
    <recommendedName>
        <fullName evidence="3">Aluminum resistance family protein</fullName>
    </recommendedName>
</protein>